<evidence type="ECO:0000256" key="1">
    <source>
        <dbReference type="ARBA" id="ARBA00005417"/>
    </source>
</evidence>
<keyword evidence="3" id="KW-0547">Nucleotide-binding</keyword>
<dbReference type="Proteomes" id="UP000031130">
    <property type="component" value="Chromosome"/>
</dbReference>
<dbReference type="SUPFAM" id="SSF52540">
    <property type="entry name" value="P-loop containing nucleoside triphosphate hydrolases"/>
    <property type="match status" value="1"/>
</dbReference>
<dbReference type="PANTHER" id="PTHR42734">
    <property type="entry name" value="METAL TRANSPORT SYSTEM ATP-BINDING PROTEIN TM_0124-RELATED"/>
    <property type="match status" value="1"/>
</dbReference>
<dbReference type="RefSeq" id="WP_039625060.1">
    <property type="nucleotide sequence ID" value="NZ_CP007775.1"/>
</dbReference>
<dbReference type="PANTHER" id="PTHR42734:SF17">
    <property type="entry name" value="METAL TRANSPORT SYSTEM ATP-BINDING PROTEIN TM_0124-RELATED"/>
    <property type="match status" value="1"/>
</dbReference>
<dbReference type="Pfam" id="PF00005">
    <property type="entry name" value="ABC_tran"/>
    <property type="match status" value="1"/>
</dbReference>
<dbReference type="InterPro" id="IPR003439">
    <property type="entry name" value="ABC_transporter-like_ATP-bd"/>
</dbReference>
<dbReference type="SMART" id="SM00382">
    <property type="entry name" value="AAA"/>
    <property type="match status" value="1"/>
</dbReference>
<dbReference type="AlphaFoldDB" id="A0A0A8HVZ8"/>
<dbReference type="KEGG" id="cln:UPTC3659_0053"/>
<evidence type="ECO:0000259" key="5">
    <source>
        <dbReference type="PROSITE" id="PS50893"/>
    </source>
</evidence>
<comment type="similarity">
    <text evidence="1">Belongs to the ABC transporter superfamily.</text>
</comment>
<evidence type="ECO:0000313" key="6">
    <source>
        <dbReference type="EMBL" id="AJD00945.1"/>
    </source>
</evidence>
<dbReference type="GO" id="GO:0005524">
    <property type="term" value="F:ATP binding"/>
    <property type="evidence" value="ECO:0007669"/>
    <property type="project" value="UniProtKB-KW"/>
</dbReference>
<dbReference type="FunFam" id="3.40.50.300:FF:000134">
    <property type="entry name" value="Iron-enterobactin ABC transporter ATP-binding protein"/>
    <property type="match status" value="1"/>
</dbReference>
<keyword evidence="4 6" id="KW-0067">ATP-binding</keyword>
<dbReference type="CDD" id="cd03235">
    <property type="entry name" value="ABC_Metallic_Cations"/>
    <property type="match status" value="1"/>
</dbReference>
<sequence length="249" mass="28054">MIKINIKNLNFSYNQDEVLKNINLNYESKDFLAIVGPNGGGKSTLLKLILGLLNSHKNINFEGLSLKDIGYVPQNTLANPNFPVRVLEVVMMGRVDKKFFGFYTKKDQEQALLALEKVGMRNFWDKKINELSGGQRQRVYIARALASECKLLILDEPTASIDTKGSVQIFELLKKLHESGVGVIVICHDLNVSLAYANKIAYLNKELFLHENTPEKKAHLLAHLSQNHTHFCDVELSLEQCCCEGKNHA</sequence>
<name>A0A0A8HVZ8_CAMLA</name>
<proteinExistence type="inferred from homology"/>
<keyword evidence="2" id="KW-0813">Transport</keyword>
<dbReference type="OrthoDB" id="9806726at2"/>
<protein>
    <submittedName>
        <fullName evidence="6">Zinc ABC transporter ZnuABC, ATP-binding protein</fullName>
    </submittedName>
</protein>
<dbReference type="PROSITE" id="PS50893">
    <property type="entry name" value="ABC_TRANSPORTER_2"/>
    <property type="match status" value="1"/>
</dbReference>
<dbReference type="InterPro" id="IPR003593">
    <property type="entry name" value="AAA+_ATPase"/>
</dbReference>
<feature type="domain" description="ABC transporter" evidence="5">
    <location>
        <begin position="4"/>
        <end position="230"/>
    </location>
</feature>
<organism evidence="6 7">
    <name type="scientific">Campylobacter lari NCTC 11845</name>
    <dbReference type="NCBI Taxonomy" id="1388749"/>
    <lineage>
        <taxon>Bacteria</taxon>
        <taxon>Pseudomonadati</taxon>
        <taxon>Campylobacterota</taxon>
        <taxon>Epsilonproteobacteria</taxon>
        <taxon>Campylobacterales</taxon>
        <taxon>Campylobacteraceae</taxon>
        <taxon>Campylobacter</taxon>
    </lineage>
</organism>
<dbReference type="InterPro" id="IPR027417">
    <property type="entry name" value="P-loop_NTPase"/>
</dbReference>
<dbReference type="InterPro" id="IPR050153">
    <property type="entry name" value="Metal_Ion_Import_ABC"/>
</dbReference>
<reference evidence="6 7" key="1">
    <citation type="journal article" date="2014" name="Genome Biol. Evol.">
        <title>Comparative Genomics of the Campylobacter lari Group.</title>
        <authorList>
            <person name="Miller W.G."/>
            <person name="Yee E."/>
            <person name="Chapman M.H."/>
            <person name="Smith T.P."/>
            <person name="Bono J.L."/>
            <person name="Huynh S."/>
            <person name="Parker C.T."/>
            <person name="Vandamme P."/>
            <person name="Luong K."/>
            <person name="Korlach J."/>
        </authorList>
    </citation>
    <scope>NUCLEOTIDE SEQUENCE [LARGE SCALE GENOMIC DNA]</scope>
    <source>
        <strain evidence="7">RM3659</strain>
    </source>
</reference>
<evidence type="ECO:0000256" key="3">
    <source>
        <dbReference type="ARBA" id="ARBA00022741"/>
    </source>
</evidence>
<evidence type="ECO:0000256" key="2">
    <source>
        <dbReference type="ARBA" id="ARBA00022448"/>
    </source>
</evidence>
<dbReference type="HOGENOM" id="CLU_000604_1_11_7"/>
<dbReference type="Gene3D" id="3.40.50.300">
    <property type="entry name" value="P-loop containing nucleotide triphosphate hydrolases"/>
    <property type="match status" value="1"/>
</dbReference>
<evidence type="ECO:0000313" key="7">
    <source>
        <dbReference type="Proteomes" id="UP000031130"/>
    </source>
</evidence>
<dbReference type="EMBL" id="CP007775">
    <property type="protein sequence ID" value="AJD00945.1"/>
    <property type="molecule type" value="Genomic_DNA"/>
</dbReference>
<gene>
    <name evidence="6" type="primary">znuC</name>
    <name evidence="6" type="ORF">UPTC3659_0053</name>
</gene>
<evidence type="ECO:0000256" key="4">
    <source>
        <dbReference type="ARBA" id="ARBA00022840"/>
    </source>
</evidence>
<dbReference type="GO" id="GO:0016887">
    <property type="term" value="F:ATP hydrolysis activity"/>
    <property type="evidence" value="ECO:0007669"/>
    <property type="project" value="InterPro"/>
</dbReference>
<accession>A0A0A8HVZ8</accession>